<dbReference type="InterPro" id="IPR020568">
    <property type="entry name" value="Ribosomal_Su5_D2-typ_SF"/>
</dbReference>
<name>A0A6A0B4W5_9LACT</name>
<dbReference type="InterPro" id="IPR000100">
    <property type="entry name" value="RNase_P"/>
</dbReference>
<comment type="subunit">
    <text evidence="7">Consists of a catalytic RNA component (M1 or rnpB) and a protein subunit.</text>
</comment>
<organism evidence="9 10">
    <name type="scientific">Pseudolactococcus insecticola</name>
    <dbReference type="NCBI Taxonomy" id="2709158"/>
    <lineage>
        <taxon>Bacteria</taxon>
        <taxon>Bacillati</taxon>
        <taxon>Bacillota</taxon>
        <taxon>Bacilli</taxon>
        <taxon>Lactobacillales</taxon>
        <taxon>Streptococcaceae</taxon>
        <taxon>Pseudolactococcus</taxon>
    </lineage>
</organism>
<dbReference type="PANTHER" id="PTHR33992:SF1">
    <property type="entry name" value="RIBONUCLEASE P PROTEIN COMPONENT"/>
    <property type="match status" value="1"/>
</dbReference>
<dbReference type="GO" id="GO:0042781">
    <property type="term" value="F:3'-tRNA processing endoribonuclease activity"/>
    <property type="evidence" value="ECO:0007669"/>
    <property type="project" value="TreeGrafter"/>
</dbReference>
<protein>
    <recommendedName>
        <fullName evidence="7 8">Ribonuclease P protein component</fullName>
        <shortName evidence="7">RNase P protein</shortName>
        <shortName evidence="7">RNaseP protein</shortName>
        <ecNumber evidence="7 8">3.1.26.5</ecNumber>
    </recommendedName>
    <alternativeName>
        <fullName evidence="7">Protein C5</fullName>
    </alternativeName>
</protein>
<evidence type="ECO:0000256" key="6">
    <source>
        <dbReference type="ARBA" id="ARBA00022884"/>
    </source>
</evidence>
<dbReference type="Proteomes" id="UP000475928">
    <property type="component" value="Unassembled WGS sequence"/>
</dbReference>
<reference evidence="9 10" key="1">
    <citation type="submission" date="2020-02" db="EMBL/GenBank/DDBJ databases">
        <title>Draft genome sequence of Lactococcus sp. Hs20B0-1.</title>
        <authorList>
            <person name="Noda S."/>
            <person name="Yuki M."/>
            <person name="Ohkuma M."/>
        </authorList>
    </citation>
    <scope>NUCLEOTIDE SEQUENCE [LARGE SCALE GENOMIC DNA]</scope>
    <source>
        <strain evidence="9 10">Hs20B0-1</strain>
    </source>
</reference>
<evidence type="ECO:0000313" key="9">
    <source>
        <dbReference type="EMBL" id="GFH40400.1"/>
    </source>
</evidence>
<dbReference type="EC" id="3.1.26.5" evidence="7 8"/>
<dbReference type="PROSITE" id="PS00648">
    <property type="entry name" value="RIBONUCLEASE_P"/>
    <property type="match status" value="1"/>
</dbReference>
<dbReference type="EMBL" id="BLLH01000003">
    <property type="protein sequence ID" value="GFH40400.1"/>
    <property type="molecule type" value="Genomic_DNA"/>
</dbReference>
<dbReference type="GO" id="GO:0030677">
    <property type="term" value="C:ribonuclease P complex"/>
    <property type="evidence" value="ECO:0007669"/>
    <property type="project" value="TreeGrafter"/>
</dbReference>
<evidence type="ECO:0000256" key="7">
    <source>
        <dbReference type="HAMAP-Rule" id="MF_00227"/>
    </source>
</evidence>
<comment type="caution">
    <text evidence="9">The sequence shown here is derived from an EMBL/GenBank/DDBJ whole genome shotgun (WGS) entry which is preliminary data.</text>
</comment>
<comment type="similarity">
    <text evidence="7">Belongs to the RnpA family.</text>
</comment>
<keyword evidence="3 7" id="KW-0540">Nuclease</keyword>
<dbReference type="Gene3D" id="3.30.230.10">
    <property type="match status" value="1"/>
</dbReference>
<evidence type="ECO:0000256" key="4">
    <source>
        <dbReference type="ARBA" id="ARBA00022759"/>
    </source>
</evidence>
<dbReference type="SUPFAM" id="SSF54211">
    <property type="entry name" value="Ribosomal protein S5 domain 2-like"/>
    <property type="match status" value="1"/>
</dbReference>
<evidence type="ECO:0000313" key="10">
    <source>
        <dbReference type="Proteomes" id="UP000475928"/>
    </source>
</evidence>
<comment type="catalytic activity">
    <reaction evidence="7">
        <text>Endonucleolytic cleavage of RNA, removing 5'-extranucleotides from tRNA precursor.</text>
        <dbReference type="EC" id="3.1.26.5"/>
    </reaction>
</comment>
<dbReference type="HAMAP" id="MF_00227">
    <property type="entry name" value="RNase_P"/>
    <property type="match status" value="1"/>
</dbReference>
<keyword evidence="4 7" id="KW-0255">Endonuclease</keyword>
<dbReference type="PANTHER" id="PTHR33992">
    <property type="entry name" value="RIBONUCLEASE P PROTEIN COMPONENT"/>
    <property type="match status" value="1"/>
</dbReference>
<dbReference type="NCBIfam" id="TIGR00188">
    <property type="entry name" value="rnpA"/>
    <property type="match status" value="1"/>
</dbReference>
<proteinExistence type="inferred from homology"/>
<dbReference type="AlphaFoldDB" id="A0A6A0B4W5"/>
<accession>A0A6A0B4W5</accession>
<dbReference type="FunFam" id="3.30.230.10:FF:000021">
    <property type="entry name" value="Ribonuclease P protein component"/>
    <property type="match status" value="1"/>
</dbReference>
<evidence type="ECO:0000256" key="8">
    <source>
        <dbReference type="NCBIfam" id="TIGR00188"/>
    </source>
</evidence>
<keyword evidence="10" id="KW-1185">Reference proteome</keyword>
<evidence type="ECO:0000256" key="5">
    <source>
        <dbReference type="ARBA" id="ARBA00022801"/>
    </source>
</evidence>
<evidence type="ECO:0000256" key="1">
    <source>
        <dbReference type="ARBA" id="ARBA00002663"/>
    </source>
</evidence>
<dbReference type="GO" id="GO:0000049">
    <property type="term" value="F:tRNA binding"/>
    <property type="evidence" value="ECO:0007669"/>
    <property type="project" value="UniProtKB-UniRule"/>
</dbReference>
<dbReference type="GO" id="GO:0001682">
    <property type="term" value="P:tRNA 5'-leader removal"/>
    <property type="evidence" value="ECO:0007669"/>
    <property type="project" value="UniProtKB-UniRule"/>
</dbReference>
<comment type="function">
    <text evidence="1 7">RNaseP catalyzes the removal of the 5'-leader sequence from pre-tRNA to produce the mature 5'-terminus. It can also cleave other RNA substrates such as 4.5S RNA. The protein component plays an auxiliary but essential role in vivo by binding to the 5'-leader sequence and broadening the substrate specificity of the ribozyme.</text>
</comment>
<keyword evidence="6 7" id="KW-0694">RNA-binding</keyword>
<evidence type="ECO:0000256" key="3">
    <source>
        <dbReference type="ARBA" id="ARBA00022722"/>
    </source>
</evidence>
<sequence>MLAIKKALRIKKTTDFDKIFLARNSAANKKFVIYQVPSETNHFRVAVSVSKKLGNAVVRNRVKRLVRHAVMAISDDLSTTDFVIVCRKGVEELSFEEVQKNLTHALKVSKIYKQQ</sequence>
<dbReference type="InterPro" id="IPR020539">
    <property type="entry name" value="RNase_P_CS"/>
</dbReference>
<dbReference type="GO" id="GO:0004526">
    <property type="term" value="F:ribonuclease P activity"/>
    <property type="evidence" value="ECO:0007669"/>
    <property type="project" value="UniProtKB-UniRule"/>
</dbReference>
<keyword evidence="5 7" id="KW-0378">Hydrolase</keyword>
<keyword evidence="2 7" id="KW-0819">tRNA processing</keyword>
<evidence type="ECO:0000256" key="2">
    <source>
        <dbReference type="ARBA" id="ARBA00022694"/>
    </source>
</evidence>
<dbReference type="InterPro" id="IPR014721">
    <property type="entry name" value="Ribsml_uS5_D2-typ_fold_subgr"/>
</dbReference>
<dbReference type="Pfam" id="PF00825">
    <property type="entry name" value="Ribonuclease_P"/>
    <property type="match status" value="1"/>
</dbReference>
<gene>
    <name evidence="7 9" type="primary">rnpA</name>
    <name evidence="9" type="ORF">Hs20B_07980</name>
</gene>